<dbReference type="GO" id="GO:0034315">
    <property type="term" value="P:regulation of Arp2/3 complex-mediated actin nucleation"/>
    <property type="evidence" value="ECO:0000318"/>
    <property type="project" value="GO_Central"/>
</dbReference>
<feature type="region of interest" description="Disordered" evidence="1">
    <location>
        <begin position="619"/>
        <end position="652"/>
    </location>
</feature>
<dbReference type="Proteomes" id="UP000001542">
    <property type="component" value="Unassembled WGS sequence"/>
</dbReference>
<accession>A2DD96</accession>
<dbReference type="GO" id="GO:0016477">
    <property type="term" value="P:cell migration"/>
    <property type="evidence" value="ECO:0000318"/>
    <property type="project" value="GO_Central"/>
</dbReference>
<dbReference type="InterPro" id="IPR032675">
    <property type="entry name" value="LRR_dom_sf"/>
</dbReference>
<dbReference type="GO" id="GO:0005886">
    <property type="term" value="C:plasma membrane"/>
    <property type="evidence" value="ECO:0000318"/>
    <property type="project" value="GO_Central"/>
</dbReference>
<reference evidence="2" key="2">
    <citation type="journal article" date="2007" name="Science">
        <title>Draft genome sequence of the sexually transmitted pathogen Trichomonas vaginalis.</title>
        <authorList>
            <person name="Carlton J.M."/>
            <person name="Hirt R.P."/>
            <person name="Silva J.C."/>
            <person name="Delcher A.L."/>
            <person name="Schatz M."/>
            <person name="Zhao Q."/>
            <person name="Wortman J.R."/>
            <person name="Bidwell S.L."/>
            <person name="Alsmark U.C.M."/>
            <person name="Besteiro S."/>
            <person name="Sicheritz-Ponten T."/>
            <person name="Noel C.J."/>
            <person name="Dacks J.B."/>
            <person name="Foster P.G."/>
            <person name="Simillion C."/>
            <person name="Van de Peer Y."/>
            <person name="Miranda-Saavedra D."/>
            <person name="Barton G.J."/>
            <person name="Westrop G.D."/>
            <person name="Mueller S."/>
            <person name="Dessi D."/>
            <person name="Fiori P.L."/>
            <person name="Ren Q."/>
            <person name="Paulsen I."/>
            <person name="Zhang H."/>
            <person name="Bastida-Corcuera F.D."/>
            <person name="Simoes-Barbosa A."/>
            <person name="Brown M.T."/>
            <person name="Hayes R.D."/>
            <person name="Mukherjee M."/>
            <person name="Okumura C.Y."/>
            <person name="Schneider R."/>
            <person name="Smith A.J."/>
            <person name="Vanacova S."/>
            <person name="Villalvazo M."/>
            <person name="Haas B.J."/>
            <person name="Pertea M."/>
            <person name="Feldblyum T.V."/>
            <person name="Utterback T.R."/>
            <person name="Shu C.L."/>
            <person name="Osoegawa K."/>
            <person name="de Jong P.J."/>
            <person name="Hrdy I."/>
            <person name="Horvathova L."/>
            <person name="Zubacova Z."/>
            <person name="Dolezal P."/>
            <person name="Malik S.B."/>
            <person name="Logsdon J.M. Jr."/>
            <person name="Henze K."/>
            <person name="Gupta A."/>
            <person name="Wang C.C."/>
            <person name="Dunne R.L."/>
            <person name="Upcroft J.A."/>
            <person name="Upcroft P."/>
            <person name="White O."/>
            <person name="Salzberg S.L."/>
            <person name="Tang P."/>
            <person name="Chiu C.-H."/>
            <person name="Lee Y.-S."/>
            <person name="Embley T.M."/>
            <person name="Coombs G.H."/>
            <person name="Mottram J.C."/>
            <person name="Tachezy J."/>
            <person name="Fraser-Liggett C.M."/>
            <person name="Johnson P.J."/>
        </authorList>
    </citation>
    <scope>NUCLEOTIDE SEQUENCE [LARGE SCALE GENOMIC DNA]</scope>
    <source>
        <strain evidence="2">G3</strain>
    </source>
</reference>
<dbReference type="SMR" id="A2DD96"/>
<dbReference type="RefSeq" id="XP_001582561.1">
    <property type="nucleotide sequence ID" value="XM_001582511.1"/>
</dbReference>
<dbReference type="KEGG" id="tva:5467125"/>
<dbReference type="SUPFAM" id="SSF52047">
    <property type="entry name" value="RNI-like"/>
    <property type="match status" value="1"/>
</dbReference>
<organism evidence="2 3">
    <name type="scientific">Trichomonas vaginalis (strain ATCC PRA-98 / G3)</name>
    <dbReference type="NCBI Taxonomy" id="412133"/>
    <lineage>
        <taxon>Eukaryota</taxon>
        <taxon>Metamonada</taxon>
        <taxon>Parabasalia</taxon>
        <taxon>Trichomonadida</taxon>
        <taxon>Trichomonadidae</taxon>
        <taxon>Trichomonas</taxon>
    </lineage>
</organism>
<name>A2DD96_TRIV3</name>
<dbReference type="AlphaFoldDB" id="A2DD96"/>
<dbReference type="EMBL" id="DS113189">
    <property type="protein sequence ID" value="EAY21575.1"/>
    <property type="molecule type" value="Genomic_DNA"/>
</dbReference>
<sequence length="692" mass="79061">MLQPVIQIINNEQVKNILLVTEFTLYILSQNEETQKISIISSHPLITLKSGSRPTETTIVLNFSKETLTFLCDKNDFILETIEIDLRWLLIPRELPHLKTKLGPDSPSKDKYLNLVDRYRARMFWRGRPASKAEIEVLRKYSSNKPKELRISFITDNGLSLSSILLSIEIEVGIDTLIIDNVLDQSKWEIVSQFLSKNSTIQTIIFQADIGDDTFQSLISSVLANKRLYIKNIILISITITTSMLQSLSMYLSGKTLDSISIIKCRFVKDFAEFIETISEHGRNITKVKLQSINLQNRNLFIGSFTQVTQFYLKRCGIEISSFIQTLSLFSRTHIEYVDLSYNNAMETISDRCILPFSISTIVAENVDWKNNNLFNMLKIATQAPSKISLHVGDAELTENDWNELFSNLSQLNPSRLVCLNWRNNPIQQPFADFIERMPSLAFLSIAGCPNIQQTNLIDVICQHPLIQLLDIHGTNQMKLGPTSGQILLKLKNAKALRRFDISNNYLGSPLLSNVLKIFGTIKNLRCILLDKNDQKDISSYEDIINFLNSRKEVVIQYPSNDIKTLMDLNLLTESKLNKTRSFFKKSSSMGNRCPYASDWERMIEGNYVENEVVEEFIEDPTSSDSENGNPSEEASSQPDTDTEPPPSAHSSYANRWSMDFIELPHNNNDEIMKILSDRYNIDYLCQTLNYA</sequence>
<protein>
    <submittedName>
        <fullName evidence="2">Leucine Rich Repeat family protein</fullName>
    </submittedName>
</protein>
<evidence type="ECO:0000313" key="3">
    <source>
        <dbReference type="Proteomes" id="UP000001542"/>
    </source>
</evidence>
<evidence type="ECO:0000313" key="2">
    <source>
        <dbReference type="EMBL" id="EAY21575.1"/>
    </source>
</evidence>
<keyword evidence="3" id="KW-1185">Reference proteome</keyword>
<dbReference type="Gene3D" id="3.80.10.10">
    <property type="entry name" value="Ribonuclease Inhibitor"/>
    <property type="match status" value="2"/>
</dbReference>
<dbReference type="VEuPathDB" id="TrichDB:TVAG_013400"/>
<reference evidence="2" key="1">
    <citation type="submission" date="2006-10" db="EMBL/GenBank/DDBJ databases">
        <authorList>
            <person name="Amadeo P."/>
            <person name="Zhao Q."/>
            <person name="Wortman J."/>
            <person name="Fraser-Liggett C."/>
            <person name="Carlton J."/>
        </authorList>
    </citation>
    <scope>NUCLEOTIDE SEQUENCE</scope>
    <source>
        <strain evidence="2">G3</strain>
    </source>
</reference>
<gene>
    <name evidence="2" type="ORF">TVAG_013400</name>
</gene>
<dbReference type="GO" id="GO:0030027">
    <property type="term" value="C:lamellipodium"/>
    <property type="evidence" value="ECO:0000318"/>
    <property type="project" value="GO_Central"/>
</dbReference>
<feature type="compositionally biased region" description="Polar residues" evidence="1">
    <location>
        <begin position="621"/>
        <end position="640"/>
    </location>
</feature>
<proteinExistence type="predicted"/>
<dbReference type="InParanoid" id="A2DD96"/>
<dbReference type="VEuPathDB" id="TrichDB:TVAGG3_0987050"/>
<evidence type="ECO:0000256" key="1">
    <source>
        <dbReference type="SAM" id="MobiDB-lite"/>
    </source>
</evidence>